<name>A0A6I9T113_SESIN</name>
<dbReference type="Proteomes" id="UP000504604">
    <property type="component" value="Linkage group LG4"/>
</dbReference>
<dbReference type="KEGG" id="sind:105161232"/>
<keyword evidence="1" id="KW-0812">Transmembrane</keyword>
<evidence type="ECO:0000256" key="1">
    <source>
        <dbReference type="SAM" id="Phobius"/>
    </source>
</evidence>
<organism evidence="2 3">
    <name type="scientific">Sesamum indicum</name>
    <name type="common">Oriental sesame</name>
    <name type="synonym">Sesamum orientale</name>
    <dbReference type="NCBI Taxonomy" id="4182"/>
    <lineage>
        <taxon>Eukaryota</taxon>
        <taxon>Viridiplantae</taxon>
        <taxon>Streptophyta</taxon>
        <taxon>Embryophyta</taxon>
        <taxon>Tracheophyta</taxon>
        <taxon>Spermatophyta</taxon>
        <taxon>Magnoliopsida</taxon>
        <taxon>eudicotyledons</taxon>
        <taxon>Gunneridae</taxon>
        <taxon>Pentapetalae</taxon>
        <taxon>asterids</taxon>
        <taxon>lamiids</taxon>
        <taxon>Lamiales</taxon>
        <taxon>Pedaliaceae</taxon>
        <taxon>Sesamum</taxon>
    </lineage>
</organism>
<dbReference type="GeneID" id="105161232"/>
<sequence length="328" mass="36877">MITPSAAFPPITSSSSSSSHSLNLLLLRRALNNTRSSSTPAIPRTSIVFHHPPSSCHAFSFNHRCRLHQIDVSLRVTNESSSTEVSPDATSERSEADKIVDGMDFGELCNDFECISSPSVESTARQLVRDILQLRQGNRALGTFAVSVKYKDPVRSFTGRDKYKRQLWVNDALENPIVSVQQMVMLSTSVLNIKWTVKGKAKSPIFRIGGDLSVKVDSKFTLNQISGQVIEHEELWDLSESSLVAQAYFWASRRLFATFEAGKDVSDSLKDLTNRFTAENKNVEMYPDPTGDPTKFFQRDDSFQRDLYQIALFLAVVYFVVQYLRTTL</sequence>
<dbReference type="OrthoDB" id="2016221at2759"/>
<dbReference type="InterPro" id="IPR018790">
    <property type="entry name" value="DUF2358"/>
</dbReference>
<dbReference type="FunCoup" id="A0A6I9T113">
    <property type="interactions" value="1808"/>
</dbReference>
<gene>
    <name evidence="3" type="primary">LOC105161232</name>
</gene>
<evidence type="ECO:0000313" key="3">
    <source>
        <dbReference type="RefSeq" id="XP_011077157.1"/>
    </source>
</evidence>
<dbReference type="PANTHER" id="PTHR36334:SF1">
    <property type="entry name" value="PROTEIN, PUTATIVE (DUF2358)-RELATED"/>
    <property type="match status" value="1"/>
</dbReference>
<proteinExistence type="predicted"/>
<keyword evidence="1" id="KW-0472">Membrane</keyword>
<dbReference type="PANTHER" id="PTHR36334">
    <property type="entry name" value="PROTEIN, PUTATIVE (DUF2358)-RELATED"/>
    <property type="match status" value="1"/>
</dbReference>
<feature type="transmembrane region" description="Helical" evidence="1">
    <location>
        <begin position="307"/>
        <end position="324"/>
    </location>
</feature>
<dbReference type="Pfam" id="PF10184">
    <property type="entry name" value="DUF2358"/>
    <property type="match status" value="1"/>
</dbReference>
<keyword evidence="2" id="KW-1185">Reference proteome</keyword>
<dbReference type="AlphaFoldDB" id="A0A6I9T113"/>
<keyword evidence="1" id="KW-1133">Transmembrane helix</keyword>
<dbReference type="GO" id="GO:0009507">
    <property type="term" value="C:chloroplast"/>
    <property type="evidence" value="ECO:0007669"/>
    <property type="project" value="TreeGrafter"/>
</dbReference>
<accession>A0A6I9T113</accession>
<evidence type="ECO:0000313" key="2">
    <source>
        <dbReference type="Proteomes" id="UP000504604"/>
    </source>
</evidence>
<protein>
    <submittedName>
        <fullName evidence="3">Uncharacterized protein LOC105161232</fullName>
    </submittedName>
</protein>
<reference evidence="3" key="1">
    <citation type="submission" date="2025-08" db="UniProtKB">
        <authorList>
            <consortium name="RefSeq"/>
        </authorList>
    </citation>
    <scope>IDENTIFICATION</scope>
</reference>
<dbReference type="InParanoid" id="A0A6I9T113"/>
<dbReference type="RefSeq" id="XP_011077157.1">
    <property type="nucleotide sequence ID" value="XM_011078855.2"/>
</dbReference>